<dbReference type="EMBL" id="CAXAMN010021629">
    <property type="protein sequence ID" value="CAK9061702.1"/>
    <property type="molecule type" value="Genomic_DNA"/>
</dbReference>
<organism evidence="1 2">
    <name type="scientific">Durusdinium trenchii</name>
    <dbReference type="NCBI Taxonomy" id="1381693"/>
    <lineage>
        <taxon>Eukaryota</taxon>
        <taxon>Sar</taxon>
        <taxon>Alveolata</taxon>
        <taxon>Dinophyceae</taxon>
        <taxon>Suessiales</taxon>
        <taxon>Symbiodiniaceae</taxon>
        <taxon>Durusdinium</taxon>
    </lineage>
</organism>
<evidence type="ECO:0000313" key="2">
    <source>
        <dbReference type="Proteomes" id="UP001642484"/>
    </source>
</evidence>
<reference evidence="1 2" key="1">
    <citation type="submission" date="2024-02" db="EMBL/GenBank/DDBJ databases">
        <authorList>
            <person name="Chen Y."/>
            <person name="Shah S."/>
            <person name="Dougan E. K."/>
            <person name="Thang M."/>
            <person name="Chan C."/>
        </authorList>
    </citation>
    <scope>NUCLEOTIDE SEQUENCE [LARGE SCALE GENOMIC DNA]</scope>
</reference>
<sequence length="315" mass="35255">MAMMCFIVPLLLAMLAEADEECLEMDVRMLQHSAFVSIETQLASESEAARKSLENCGHLIQDACDPNANAPCSNNCRIHTHGHDCYRPVPEVMAEHPGEDGFCYFNYTGFWVDPLGDNPDYVQSASHAILAIRGSYYEGFKKGPLITFNFEGKAITTYMDAMHYSYDDLYGYSLGYLQGQGLEPSLLQNNTEWISVSKAKCDQIQNTYKFQNEELVLADWLDYNQVIATKVACSAKLQPYLMSKSVLAAARYKSIDDCDPVTARDFAKHHYIKCLLGYPNSAADAAYLLARACLLEMGTHIGHFSECPYSPDVDF</sequence>
<proteinExistence type="predicted"/>
<accession>A0ABP0NF16</accession>
<comment type="caution">
    <text evidence="1">The sequence shown here is derived from an EMBL/GenBank/DDBJ whole genome shotgun (WGS) entry which is preliminary data.</text>
</comment>
<keyword evidence="2" id="KW-1185">Reference proteome</keyword>
<gene>
    <name evidence="1" type="ORF">CCMP2556_LOCUS30330</name>
</gene>
<dbReference type="Proteomes" id="UP001642484">
    <property type="component" value="Unassembled WGS sequence"/>
</dbReference>
<protein>
    <submittedName>
        <fullName evidence="1">Uncharacterized protein</fullName>
    </submittedName>
</protein>
<name>A0ABP0NF16_9DINO</name>
<evidence type="ECO:0000313" key="1">
    <source>
        <dbReference type="EMBL" id="CAK9061702.1"/>
    </source>
</evidence>